<dbReference type="OrthoDB" id="10254988at2759"/>
<evidence type="ECO:0000256" key="4">
    <source>
        <dbReference type="SAM" id="Coils"/>
    </source>
</evidence>
<dbReference type="InterPro" id="IPR036872">
    <property type="entry name" value="CH_dom_sf"/>
</dbReference>
<dbReference type="InterPro" id="IPR043936">
    <property type="entry name" value="HOOK_N"/>
</dbReference>
<reference evidence="9" key="1">
    <citation type="journal article" date="2020" name="PLoS Negl. Trop. Dis.">
        <title>High-quality nuclear genome for Sarcoptes scabiei-A critical resource for a neglected parasite.</title>
        <authorList>
            <person name="Korhonen P.K."/>
            <person name="Gasser R.B."/>
            <person name="Ma G."/>
            <person name="Wang T."/>
            <person name="Stroehlein A.J."/>
            <person name="Young N.D."/>
            <person name="Ang C.S."/>
            <person name="Fernando D.D."/>
            <person name="Lu H.C."/>
            <person name="Taylor S."/>
            <person name="Reynolds S.L."/>
            <person name="Mofiz E."/>
            <person name="Najaraj S.H."/>
            <person name="Gowda H."/>
            <person name="Madugundu A."/>
            <person name="Renuse S."/>
            <person name="Holt D."/>
            <person name="Pandey A."/>
            <person name="Papenfuss A.T."/>
            <person name="Fischer K."/>
        </authorList>
    </citation>
    <scope>NUCLEOTIDE SEQUENCE [LARGE SCALE GENOMIC DNA]</scope>
</reference>
<sequence>MIRSLHPFSNHQQDHRNGFMQSPLVLWLKTVLDGDDNNLPNDYAELCQGHFLQQAWCQIDFETSSSPSPSKASKEIYAIDSKQSSTEDHLENFIAASTRIKSLNQLLMNIKNFYATVLDQLLVIKLPDVIQIVISSNDELQTTLKNRFNHPNGLIDCVPISSSSPSSTTTSSSSQASPSSLNPLTAASLSHLNKCDDMHILLQLILGCAVQCERKEIFIEKIKQMSISTQHSIVECIQEITDNPRSVFLLSEWSRPPENEIEIKRLYQALVEHVIQLSKERDQLYQRVVLLSCELLNSVILPANNQKSSSSSNITKNLSSSNSSLNCGALTMTSNSLNSVSSTSINHCDQKSHYLVETAELKSKLRKLQQELEEKNETISEQNEILEQNKEFCNKLRHDNLQLTQEARTAKAYRDEIDVLNERVRRIDRLEAEVQRYKDRINQLDYCKTRIEELQEDNRILVETKSMLEEQLDCSRKRAERIPELEEKILKLNAHGNELNLQRELDKNQIERLIEELTHLRDEKRNATEELNRIQTELTELRVQIGLNDERIIVNRSEEGNLFDQMNQDFSKKLIKLEHENKKLQSTIEEYQNEYMEVDTIVSMFNNIDLLKGSTILLPTSVDQNHDCDINEQNDVTKTKALMEKSKIEKITTLNEMISKINLNYMQMKSYQSERNDLIKENQDLKHRIEEIGNKFETLERNHNQITVENQKQSRLIEEKDKKVYELESELDQSSKENQKLMTTAETLRSSLMKFNGLEIELTNLETNNQRLEQQNKFLEKELNRLRLSIEQKDKLLDENSEKLSIIENENQHLRNDSEQLGYLNMRCKELEKESKDSQSILSVQKATLSTLQTDLIEEKLRTERLIEEFLKIIRSLNQLNIIDDDDLNEIINIDKDAFVDKFFSKKSTPNKRNDLNLDAEQNGDIIQHDVDDNEENGNEDNENLSMKIHQRLHNLIGSYSAQKDVQIEELQRRLHDLKMNNEEMRTLISSLKRQLNIDEKSDLKESLDSLNEMQKKILQLEDENRHLRLDLQKQQENHLESQQRNDLIETKFASINEANSELKNKNAKLEVDNSLLRSQNISLENQTTELKEQMILIQDSIEKLESKCKEYEIAHRLLITDNESLQEIHLQLTADYDQLIETHSQLKQSFKKLKLDYKNLEEKLDLHIKKHQELLENKDNVSRMMKSSSSRSKINTIKPHNEERKEKIGVDGEEADQMNVQCDQSPEKQNEEKIQALINENKELSEDYKRLQTEHKMLQNIYKKLRSDNNDLKLKHTELQGETAECKDRMNSLNIEVSKLSNYYEMVVMTNSRLEMQRKKLIAQSASLLTQYNNLLLDLTRGGGGKDRNSFKERLHDLLGKKDRLEKMFKDYDDSFERNMSKRLENETKSMLLDDSIYGLLWEAETPPISSSSTISLTDQKFYNSTALLRQYSINNNIKNNLQEGELSPPRIPPRQQAQQAIVKKTMKMSPTDQIKETSIEFSPNANSSALEKKMSINISTSNSIDSSPPSSLISQQNPYSNNHHQQYRGSNDGHPPSSFDGAISKVKIIATASPFIISPNTTLSPSPIINNSNSSSHFLRGSFKSNSVNYGNLMRKSLLDQTSPSSKNFGSKSQGYSSAIANNNLGHYSPESLGHHFLTNRSRLNNTGLSKRLFSNDDNLTNQSSSHQFRLKESENSIQDNAIAVIDDRNNFAIQNNISNGNPMKSSTPNVIGKTKTIMIAEKFGKNILNNFENSQDSITNIVINDHLIHNNSKNSNQNSDKRINVRTKSMEKIDDDVLIEPNTTMTTTTTTIIDSNNQSNNEGDMTTTIETTATTSNSIWYEYGCV</sequence>
<keyword evidence="3 4" id="KW-0175">Coiled coil</keyword>
<proteinExistence type="predicted"/>
<gene>
    <name evidence="7" type="ORF">SSS_1675</name>
</gene>
<feature type="coiled-coil region" evidence="4">
    <location>
        <begin position="1228"/>
        <end position="1283"/>
    </location>
</feature>
<dbReference type="EnsemblMetazoa" id="SSS_1675s_mrna">
    <property type="protein sequence ID" value="KAF7488345.1"/>
    <property type="gene ID" value="SSS_1675"/>
</dbReference>
<evidence type="ECO:0000256" key="1">
    <source>
        <dbReference type="ARBA" id="ARBA00004496"/>
    </source>
</evidence>
<dbReference type="SUPFAM" id="SSF116907">
    <property type="entry name" value="Hook domain"/>
    <property type="match status" value="2"/>
</dbReference>
<evidence type="ECO:0000256" key="3">
    <source>
        <dbReference type="ARBA" id="ARBA00023054"/>
    </source>
</evidence>
<feature type="coiled-coil region" evidence="4">
    <location>
        <begin position="961"/>
        <end position="1178"/>
    </location>
</feature>
<dbReference type="GO" id="GO:0030705">
    <property type="term" value="P:cytoskeleton-dependent intracellular transport"/>
    <property type="evidence" value="ECO:0007669"/>
    <property type="project" value="InterPro"/>
</dbReference>
<dbReference type="Proteomes" id="UP000070412">
    <property type="component" value="Unassembled WGS sequence"/>
</dbReference>
<accession>A0A834R266</accession>
<feature type="coiled-coil region" evidence="4">
    <location>
        <begin position="668"/>
        <end position="817"/>
    </location>
</feature>
<dbReference type="GO" id="GO:0031122">
    <property type="term" value="P:cytoplasmic microtubule organization"/>
    <property type="evidence" value="ECO:0007669"/>
    <property type="project" value="TreeGrafter"/>
</dbReference>
<dbReference type="Pfam" id="PF19047">
    <property type="entry name" value="HOOK_N"/>
    <property type="match status" value="1"/>
</dbReference>
<reference evidence="7" key="2">
    <citation type="submission" date="2020-01" db="EMBL/GenBank/DDBJ databases">
        <authorList>
            <person name="Korhonen P.K.K."/>
            <person name="Guangxu M.G."/>
            <person name="Wang T.W."/>
            <person name="Stroehlein A.J.S."/>
            <person name="Young N.D."/>
            <person name="Ang C.-S.A."/>
            <person name="Fernando D.W.F."/>
            <person name="Lu H.L."/>
            <person name="Taylor S.T."/>
            <person name="Ehtesham M.E.M."/>
            <person name="Najaraj S.H.N."/>
            <person name="Harsha G.H.G."/>
            <person name="Madugundu A.M."/>
            <person name="Renuse S.R."/>
            <person name="Holt D.H."/>
            <person name="Pandey A.P."/>
            <person name="Papenfuss A.P."/>
            <person name="Gasser R.B.G."/>
            <person name="Fischer K.F."/>
        </authorList>
    </citation>
    <scope>NUCLEOTIDE SEQUENCE</scope>
    <source>
        <strain evidence="7">SSS_KF_BRIS2020</strain>
    </source>
</reference>
<feature type="domain" description="HOOK N-terminal" evidence="6">
    <location>
        <begin position="191"/>
        <end position="239"/>
    </location>
</feature>
<dbReference type="GO" id="GO:0005813">
    <property type="term" value="C:centrosome"/>
    <property type="evidence" value="ECO:0007669"/>
    <property type="project" value="TreeGrafter"/>
</dbReference>
<dbReference type="EMBL" id="WVUK01000066">
    <property type="protein sequence ID" value="KAF7488345.1"/>
    <property type="molecule type" value="Genomic_DNA"/>
</dbReference>
<dbReference type="GO" id="GO:0008017">
    <property type="term" value="F:microtubule binding"/>
    <property type="evidence" value="ECO:0007669"/>
    <property type="project" value="TreeGrafter"/>
</dbReference>
<name>A0A834R266_SARSC</name>
<dbReference type="PANTHER" id="PTHR18947">
    <property type="entry name" value="HOOK PROTEINS"/>
    <property type="match status" value="1"/>
</dbReference>
<protein>
    <submittedName>
        <fullName evidence="7">Protein Daple</fullName>
    </submittedName>
</protein>
<organism evidence="7">
    <name type="scientific">Sarcoptes scabiei</name>
    <name type="common">Itch mite</name>
    <name type="synonym">Acarus scabiei</name>
    <dbReference type="NCBI Taxonomy" id="52283"/>
    <lineage>
        <taxon>Eukaryota</taxon>
        <taxon>Metazoa</taxon>
        <taxon>Ecdysozoa</taxon>
        <taxon>Arthropoda</taxon>
        <taxon>Chelicerata</taxon>
        <taxon>Arachnida</taxon>
        <taxon>Acari</taxon>
        <taxon>Acariformes</taxon>
        <taxon>Sarcoptiformes</taxon>
        <taxon>Astigmata</taxon>
        <taxon>Psoroptidia</taxon>
        <taxon>Sarcoptoidea</taxon>
        <taxon>Sarcoptidae</taxon>
        <taxon>Sarcoptinae</taxon>
        <taxon>Sarcoptes</taxon>
    </lineage>
</organism>
<feature type="region of interest" description="Disordered" evidence="5">
    <location>
        <begin position="1442"/>
        <end position="1478"/>
    </location>
</feature>
<feature type="compositionally biased region" description="Low complexity" evidence="5">
    <location>
        <begin position="1501"/>
        <end position="1516"/>
    </location>
</feature>
<evidence type="ECO:0000313" key="9">
    <source>
        <dbReference type="Proteomes" id="UP000070412"/>
    </source>
</evidence>
<dbReference type="GO" id="GO:0005737">
    <property type="term" value="C:cytoplasm"/>
    <property type="evidence" value="ECO:0007669"/>
    <property type="project" value="UniProtKB-SubCell"/>
</dbReference>
<feature type="region of interest" description="Disordered" evidence="5">
    <location>
        <begin position="1501"/>
        <end position="1542"/>
    </location>
</feature>
<dbReference type="PANTHER" id="PTHR18947:SF28">
    <property type="entry name" value="GIRDIN, ISOFORM A"/>
    <property type="match status" value="1"/>
</dbReference>
<evidence type="ECO:0000256" key="5">
    <source>
        <dbReference type="SAM" id="MobiDB-lite"/>
    </source>
</evidence>
<feature type="compositionally biased region" description="Polar residues" evidence="5">
    <location>
        <begin position="1517"/>
        <end position="1531"/>
    </location>
</feature>
<keyword evidence="2" id="KW-0963">Cytoplasm</keyword>
<dbReference type="CDD" id="cd22223">
    <property type="entry name" value="HkD_HkRP"/>
    <property type="match status" value="1"/>
</dbReference>
<evidence type="ECO:0000259" key="6">
    <source>
        <dbReference type="Pfam" id="PF19047"/>
    </source>
</evidence>
<dbReference type="Gene3D" id="1.10.418.10">
    <property type="entry name" value="Calponin-like domain"/>
    <property type="match status" value="1"/>
</dbReference>
<reference evidence="8" key="3">
    <citation type="submission" date="2022-06" db="UniProtKB">
        <authorList>
            <consortium name="EnsemblMetazoa"/>
        </authorList>
    </citation>
    <scope>IDENTIFICATION</scope>
</reference>
<comment type="subcellular location">
    <subcellularLocation>
        <location evidence="1">Cytoplasm</location>
    </subcellularLocation>
</comment>
<evidence type="ECO:0000313" key="7">
    <source>
        <dbReference type="EMBL" id="KAF7488345.1"/>
    </source>
</evidence>
<feature type="coiled-coil region" evidence="4">
    <location>
        <begin position="503"/>
        <end position="601"/>
    </location>
</feature>
<evidence type="ECO:0000256" key="2">
    <source>
        <dbReference type="ARBA" id="ARBA00022490"/>
    </source>
</evidence>
<keyword evidence="9" id="KW-1185">Reference proteome</keyword>
<feature type="coiled-coil region" evidence="4">
    <location>
        <begin position="351"/>
        <end position="471"/>
    </location>
</feature>
<dbReference type="GO" id="GO:0051959">
    <property type="term" value="F:dynein light intermediate chain binding"/>
    <property type="evidence" value="ECO:0007669"/>
    <property type="project" value="TreeGrafter"/>
</dbReference>
<evidence type="ECO:0000313" key="8">
    <source>
        <dbReference type="EnsemblMetazoa" id="KAF7488345.1"/>
    </source>
</evidence>